<dbReference type="PANTHER" id="PTHR38794:SF1">
    <property type="entry name" value="INTEGRAL MEMBRANE PROTEIN"/>
    <property type="match status" value="1"/>
</dbReference>
<keyword evidence="5" id="KW-1185">Reference proteome</keyword>
<evidence type="ECO:0000259" key="3">
    <source>
        <dbReference type="Pfam" id="PF20684"/>
    </source>
</evidence>
<dbReference type="OrthoDB" id="3918601at2759"/>
<dbReference type="RefSeq" id="XP_033685368.1">
    <property type="nucleotide sequence ID" value="XM_033823625.1"/>
</dbReference>
<feature type="transmembrane region" description="Helical" evidence="2">
    <location>
        <begin position="21"/>
        <end position="45"/>
    </location>
</feature>
<feature type="domain" description="Rhodopsin" evidence="3">
    <location>
        <begin position="2"/>
        <end position="152"/>
    </location>
</feature>
<dbReference type="Pfam" id="PF20684">
    <property type="entry name" value="Fung_rhodopsin"/>
    <property type="match status" value="1"/>
</dbReference>
<reference evidence="4" key="1">
    <citation type="journal article" date="2020" name="Stud. Mycol.">
        <title>101 Dothideomycetes genomes: a test case for predicting lifestyles and emergence of pathogens.</title>
        <authorList>
            <person name="Haridas S."/>
            <person name="Albert R."/>
            <person name="Binder M."/>
            <person name="Bloem J."/>
            <person name="Labutti K."/>
            <person name="Salamov A."/>
            <person name="Andreopoulos B."/>
            <person name="Baker S."/>
            <person name="Barry K."/>
            <person name="Bills G."/>
            <person name="Bluhm B."/>
            <person name="Cannon C."/>
            <person name="Castanera R."/>
            <person name="Culley D."/>
            <person name="Daum C."/>
            <person name="Ezra D."/>
            <person name="Gonzalez J."/>
            <person name="Henrissat B."/>
            <person name="Kuo A."/>
            <person name="Liang C."/>
            <person name="Lipzen A."/>
            <person name="Lutzoni F."/>
            <person name="Magnuson J."/>
            <person name="Mondo S."/>
            <person name="Nolan M."/>
            <person name="Ohm R."/>
            <person name="Pangilinan J."/>
            <person name="Park H.-J."/>
            <person name="Ramirez L."/>
            <person name="Alfaro M."/>
            <person name="Sun H."/>
            <person name="Tritt A."/>
            <person name="Yoshinaga Y."/>
            <person name="Zwiers L.-H."/>
            <person name="Turgeon B."/>
            <person name="Goodwin S."/>
            <person name="Spatafora J."/>
            <person name="Crous P."/>
            <person name="Grigoriev I."/>
        </authorList>
    </citation>
    <scope>NUCLEOTIDE SEQUENCE</scope>
    <source>
        <strain evidence="4">CBS 122368</strain>
    </source>
</reference>
<dbReference type="AlphaFoldDB" id="A0A6A6IIG1"/>
<keyword evidence="2" id="KW-1133">Transmembrane helix</keyword>
<protein>
    <recommendedName>
        <fullName evidence="3">Rhodopsin domain-containing protein</fullName>
    </recommendedName>
</protein>
<dbReference type="GeneID" id="54576955"/>
<evidence type="ECO:0000256" key="2">
    <source>
        <dbReference type="SAM" id="Phobius"/>
    </source>
</evidence>
<keyword evidence="2" id="KW-0472">Membrane</keyword>
<name>A0A6A6IIG1_9PLEO</name>
<organism evidence="4 5">
    <name type="scientific">Trematosphaeria pertusa</name>
    <dbReference type="NCBI Taxonomy" id="390896"/>
    <lineage>
        <taxon>Eukaryota</taxon>
        <taxon>Fungi</taxon>
        <taxon>Dikarya</taxon>
        <taxon>Ascomycota</taxon>
        <taxon>Pezizomycotina</taxon>
        <taxon>Dothideomycetes</taxon>
        <taxon>Pleosporomycetidae</taxon>
        <taxon>Pleosporales</taxon>
        <taxon>Massarineae</taxon>
        <taxon>Trematosphaeriaceae</taxon>
        <taxon>Trematosphaeria</taxon>
    </lineage>
</organism>
<sequence length="349" mass="39094">MGCARISLCLLIKKLLPGYTASCTALVFVGFTALWTISGVLVTAFPCSLPNPWEIVVGKKCIDLIKWVNYVGVTNIVVEVLLVMIPLFVWNIRLSAGRRVIVAAVGAQLAFFNHGALTYDYTYDYWKTVLCVQIAQNLSIITACLPCLHPFIISVLAGRTKTDCLIFECNGKRKLKQYLYKKTGRFSFDPMSSQSSGIPIKEAMTTDYCRPLATYGLDRSSAHLNSQHFNHFPSNIATPIFDPKPPENVFMRHVEIPKSRPTTSASKDLPSIPKTLSEVGVLPIIDWDTDSSESGRDSPSRRPNSEYVFNRSKVISVPEEDQLYDNGQYWKKYYPPLPSPKMPKRPPGM</sequence>
<dbReference type="EMBL" id="ML987194">
    <property type="protein sequence ID" value="KAF2250364.1"/>
    <property type="molecule type" value="Genomic_DNA"/>
</dbReference>
<accession>A0A6A6IIG1</accession>
<evidence type="ECO:0000256" key="1">
    <source>
        <dbReference type="SAM" id="MobiDB-lite"/>
    </source>
</evidence>
<feature type="transmembrane region" description="Helical" evidence="2">
    <location>
        <begin position="67"/>
        <end position="90"/>
    </location>
</feature>
<feature type="region of interest" description="Disordered" evidence="1">
    <location>
        <begin position="287"/>
        <end position="307"/>
    </location>
</feature>
<feature type="compositionally biased region" description="Basic and acidic residues" evidence="1">
    <location>
        <begin position="293"/>
        <end position="304"/>
    </location>
</feature>
<gene>
    <name evidence="4" type="ORF">BU26DRAFT_425440</name>
</gene>
<proteinExistence type="predicted"/>
<dbReference type="InterPro" id="IPR049326">
    <property type="entry name" value="Rhodopsin_dom_fungi"/>
</dbReference>
<dbReference type="Proteomes" id="UP000800094">
    <property type="component" value="Unassembled WGS sequence"/>
</dbReference>
<dbReference type="PANTHER" id="PTHR38794">
    <property type="entry name" value="INTEGRAL MEMBRANE PROTEIN"/>
    <property type="match status" value="1"/>
</dbReference>
<keyword evidence="2" id="KW-0812">Transmembrane</keyword>
<evidence type="ECO:0000313" key="5">
    <source>
        <dbReference type="Proteomes" id="UP000800094"/>
    </source>
</evidence>
<evidence type="ECO:0000313" key="4">
    <source>
        <dbReference type="EMBL" id="KAF2250364.1"/>
    </source>
</evidence>